<evidence type="ECO:0000313" key="2">
    <source>
        <dbReference type="Proteomes" id="UP000321750"/>
    </source>
</evidence>
<evidence type="ECO:0008006" key="3">
    <source>
        <dbReference type="Google" id="ProtNLM"/>
    </source>
</evidence>
<accession>A0A512JI40</accession>
<dbReference type="NCBIfam" id="TIGR01560">
    <property type="entry name" value="put_DNA_pack"/>
    <property type="match status" value="1"/>
</dbReference>
<proteinExistence type="predicted"/>
<gene>
    <name evidence="1" type="ORF">MGN01_14490</name>
</gene>
<dbReference type="NCBIfam" id="TIGR02215">
    <property type="entry name" value="phage_chp_gp8"/>
    <property type="match status" value="1"/>
</dbReference>
<dbReference type="AlphaFoldDB" id="A0A512JI40"/>
<dbReference type="CDD" id="cd08054">
    <property type="entry name" value="gp6"/>
    <property type="match status" value="1"/>
</dbReference>
<protein>
    <recommendedName>
        <fullName evidence="3">PhiE125 gp8 family phage protein</fullName>
    </recommendedName>
</protein>
<dbReference type="Gene3D" id="1.10.3230.30">
    <property type="entry name" value="Phage gp6-like head-tail connector protein"/>
    <property type="match status" value="1"/>
</dbReference>
<evidence type="ECO:0000313" key="1">
    <source>
        <dbReference type="EMBL" id="GEP09604.1"/>
    </source>
</evidence>
<organism evidence="1 2">
    <name type="scientific">Methylobacterium gnaphalii</name>
    <dbReference type="NCBI Taxonomy" id="1010610"/>
    <lineage>
        <taxon>Bacteria</taxon>
        <taxon>Pseudomonadati</taxon>
        <taxon>Pseudomonadota</taxon>
        <taxon>Alphaproteobacteria</taxon>
        <taxon>Hyphomicrobiales</taxon>
        <taxon>Methylobacteriaceae</taxon>
        <taxon>Methylobacterium</taxon>
    </lineage>
</organism>
<dbReference type="InterPro" id="IPR006450">
    <property type="entry name" value="Phage_HK97_gp6-like"/>
</dbReference>
<comment type="caution">
    <text evidence="1">The sequence shown here is derived from an EMBL/GenBank/DDBJ whole genome shotgun (WGS) entry which is preliminary data.</text>
</comment>
<name>A0A512JI40_9HYPH</name>
<dbReference type="OrthoDB" id="7597216at2"/>
<sequence>MTPIRVADLGVEPVSLTEMRGYLRLDDDESGEDALITGLITAARASIEAATRRLVRPARYRLMLTAWPAGGVLPLPLSPLLSVVRAGIVGADAVVEEIDTGLLRVGPDPWEAPCLRVDPAVPLLLRKAALIEVTAGCGGDGPPVPAPLAQAIRMLVADWFENRGDATPDNLLAPPPAVAELVAQHWLMHL</sequence>
<dbReference type="EMBL" id="BJZV01000006">
    <property type="protein sequence ID" value="GEP09604.1"/>
    <property type="molecule type" value="Genomic_DNA"/>
</dbReference>
<keyword evidence="2" id="KW-1185">Reference proteome</keyword>
<dbReference type="Proteomes" id="UP000321750">
    <property type="component" value="Unassembled WGS sequence"/>
</dbReference>
<dbReference type="InterPro" id="IPR011738">
    <property type="entry name" value="Phage_CHP"/>
</dbReference>
<reference evidence="1 2" key="1">
    <citation type="submission" date="2019-07" db="EMBL/GenBank/DDBJ databases">
        <title>Whole genome shotgun sequence of Methylobacterium gnaphalii NBRC 107716.</title>
        <authorList>
            <person name="Hosoyama A."/>
            <person name="Uohara A."/>
            <person name="Ohji S."/>
            <person name="Ichikawa N."/>
        </authorList>
    </citation>
    <scope>NUCLEOTIDE SEQUENCE [LARGE SCALE GENOMIC DNA]</scope>
    <source>
        <strain evidence="1 2">NBRC 107716</strain>
    </source>
</reference>
<dbReference type="RefSeq" id="WP_147045910.1">
    <property type="nucleotide sequence ID" value="NZ_BJZV01000006.1"/>
</dbReference>